<dbReference type="Pfam" id="PF00579">
    <property type="entry name" value="tRNA-synt_1b"/>
    <property type="match status" value="1"/>
</dbReference>
<feature type="region of interest" description="Disordered" evidence="14">
    <location>
        <begin position="1"/>
        <end position="41"/>
    </location>
</feature>
<evidence type="ECO:0000256" key="5">
    <source>
        <dbReference type="ARBA" id="ARBA00022490"/>
    </source>
</evidence>
<evidence type="ECO:0000313" key="16">
    <source>
        <dbReference type="Proteomes" id="UP000816034"/>
    </source>
</evidence>
<dbReference type="Proteomes" id="UP000816034">
    <property type="component" value="Unassembled WGS sequence"/>
</dbReference>
<protein>
    <recommendedName>
        <fullName evidence="4">tyrosine--tRNA ligase</fullName>
        <ecNumber evidence="4">6.1.1.1</ecNumber>
    </recommendedName>
    <alternativeName>
        <fullName evidence="11">Tyrosyl-tRNA synthetase</fullName>
    </alternativeName>
</protein>
<dbReference type="GO" id="GO:0006437">
    <property type="term" value="P:tyrosyl-tRNA aminoacylation"/>
    <property type="evidence" value="ECO:0007669"/>
    <property type="project" value="TreeGrafter"/>
</dbReference>
<evidence type="ECO:0000256" key="12">
    <source>
        <dbReference type="ARBA" id="ARBA00048248"/>
    </source>
</evidence>
<dbReference type="FunFam" id="3.40.50.620:FF:000085">
    <property type="entry name" value="Tyrosine--tRNA ligase 1 cytoplasmic"/>
    <property type="match status" value="1"/>
</dbReference>
<dbReference type="AlphaFoldDB" id="A0AA88H7L9"/>
<dbReference type="RefSeq" id="XP_044555760.1">
    <property type="nucleotide sequence ID" value="XM_044693180.1"/>
</dbReference>
<dbReference type="InterPro" id="IPR014729">
    <property type="entry name" value="Rossmann-like_a/b/a_fold"/>
</dbReference>
<evidence type="ECO:0000256" key="4">
    <source>
        <dbReference type="ARBA" id="ARBA00013160"/>
    </source>
</evidence>
<evidence type="ECO:0000256" key="3">
    <source>
        <dbReference type="ARBA" id="ARBA00005594"/>
    </source>
</evidence>
<evidence type="ECO:0000256" key="1">
    <source>
        <dbReference type="ARBA" id="ARBA00002025"/>
    </source>
</evidence>
<dbReference type="GO" id="GO:0005524">
    <property type="term" value="F:ATP binding"/>
    <property type="evidence" value="ECO:0007669"/>
    <property type="project" value="UniProtKB-KW"/>
</dbReference>
<keyword evidence="7 13" id="KW-0547">Nucleotide-binding</keyword>
<evidence type="ECO:0000256" key="9">
    <source>
        <dbReference type="ARBA" id="ARBA00022917"/>
    </source>
</evidence>
<dbReference type="InterPro" id="IPR023617">
    <property type="entry name" value="Tyr-tRNA-ligase_arc/euk-type"/>
</dbReference>
<gene>
    <name evidence="15" type="ORF">C9374_003630</name>
</gene>
<evidence type="ECO:0000313" key="15">
    <source>
        <dbReference type="EMBL" id="KAG2393866.1"/>
    </source>
</evidence>
<comment type="subcellular location">
    <subcellularLocation>
        <location evidence="2">Cytoplasm</location>
        <location evidence="2">Cytosol</location>
    </subcellularLocation>
</comment>
<dbReference type="GO" id="GO:0005829">
    <property type="term" value="C:cytosol"/>
    <property type="evidence" value="ECO:0007669"/>
    <property type="project" value="UniProtKB-SubCell"/>
</dbReference>
<keyword evidence="8 13" id="KW-0067">ATP-binding</keyword>
<dbReference type="Gene3D" id="3.40.50.620">
    <property type="entry name" value="HUPs"/>
    <property type="match status" value="2"/>
</dbReference>
<dbReference type="NCBIfam" id="NF006330">
    <property type="entry name" value="PRK08560.1"/>
    <property type="match status" value="1"/>
</dbReference>
<evidence type="ECO:0000256" key="8">
    <source>
        <dbReference type="ARBA" id="ARBA00022840"/>
    </source>
</evidence>
<keyword evidence="5" id="KW-0963">Cytoplasm</keyword>
<dbReference type="FunFam" id="3.40.50.620:FF:000103">
    <property type="entry name" value="tyrosine--tRNA ligase 1, cytoplasmic"/>
    <property type="match status" value="1"/>
</dbReference>
<evidence type="ECO:0000256" key="11">
    <source>
        <dbReference type="ARBA" id="ARBA00033323"/>
    </source>
</evidence>
<dbReference type="InterPro" id="IPR050489">
    <property type="entry name" value="Tyr-tRNA_synthase"/>
</dbReference>
<keyword evidence="9 13" id="KW-0648">Protein biosynthesis</keyword>
<dbReference type="PANTHER" id="PTHR46264">
    <property type="entry name" value="TYROSINE-TRNA LIGASE"/>
    <property type="match status" value="1"/>
</dbReference>
<reference evidence="15 16" key="1">
    <citation type="journal article" date="2018" name="BMC Genomics">
        <title>The genome of Naegleria lovaniensis, the basis for a comparative approach to unravel pathogenicity factors of the human pathogenic amoeba N. fowleri.</title>
        <authorList>
            <person name="Liechti N."/>
            <person name="Schurch N."/>
            <person name="Bruggmann R."/>
            <person name="Wittwer M."/>
        </authorList>
    </citation>
    <scope>NUCLEOTIDE SEQUENCE [LARGE SCALE GENOMIC DNA]</scope>
    <source>
        <strain evidence="15 16">ATCC 30569</strain>
    </source>
</reference>
<name>A0AA88H7L9_NAELO</name>
<comment type="similarity">
    <text evidence="3 13">Belongs to the class-I aminoacyl-tRNA synthetase family.</text>
</comment>
<accession>A0AA88H7L9</accession>
<comment type="function">
    <text evidence="1">Catalyzes the attachment of tyrosine to tRNA(Tyr) in a two-step reaction: tyrosine is first activated by ATP to form Tyr-AMP and then transferred to the acceptor end of tRNA(Tyr).</text>
</comment>
<evidence type="ECO:0000256" key="10">
    <source>
        <dbReference type="ARBA" id="ARBA00023146"/>
    </source>
</evidence>
<dbReference type="GO" id="GO:0004831">
    <property type="term" value="F:tyrosine-tRNA ligase activity"/>
    <property type="evidence" value="ECO:0007669"/>
    <property type="project" value="UniProtKB-EC"/>
</dbReference>
<keyword evidence="10 13" id="KW-0030">Aminoacyl-tRNA synthetase</keyword>
<evidence type="ECO:0000256" key="14">
    <source>
        <dbReference type="SAM" id="MobiDB-lite"/>
    </source>
</evidence>
<evidence type="ECO:0000256" key="6">
    <source>
        <dbReference type="ARBA" id="ARBA00022598"/>
    </source>
</evidence>
<feature type="compositionally biased region" description="Polar residues" evidence="14">
    <location>
        <begin position="8"/>
        <end position="17"/>
    </location>
</feature>
<comment type="catalytic activity">
    <reaction evidence="12">
        <text>tRNA(Tyr) + L-tyrosine + ATP = L-tyrosyl-tRNA(Tyr) + AMP + diphosphate + H(+)</text>
        <dbReference type="Rhea" id="RHEA:10220"/>
        <dbReference type="Rhea" id="RHEA-COMP:9706"/>
        <dbReference type="Rhea" id="RHEA-COMP:9707"/>
        <dbReference type="ChEBI" id="CHEBI:15378"/>
        <dbReference type="ChEBI" id="CHEBI:30616"/>
        <dbReference type="ChEBI" id="CHEBI:33019"/>
        <dbReference type="ChEBI" id="CHEBI:58315"/>
        <dbReference type="ChEBI" id="CHEBI:78442"/>
        <dbReference type="ChEBI" id="CHEBI:78536"/>
        <dbReference type="ChEBI" id="CHEBI:456215"/>
        <dbReference type="EC" id="6.1.1.1"/>
    </reaction>
</comment>
<dbReference type="PANTHER" id="PTHR46264:SF4">
    <property type="entry name" value="TYROSINE--TRNA LIGASE, CYTOPLASMIC"/>
    <property type="match status" value="1"/>
</dbReference>
<feature type="compositionally biased region" description="Low complexity" evidence="14">
    <location>
        <begin position="24"/>
        <end position="40"/>
    </location>
</feature>
<dbReference type="EMBL" id="PYSW02000001">
    <property type="protein sequence ID" value="KAG2393866.1"/>
    <property type="molecule type" value="Genomic_DNA"/>
</dbReference>
<keyword evidence="6 13" id="KW-0436">Ligase</keyword>
<organism evidence="15 16">
    <name type="scientific">Naegleria lovaniensis</name>
    <name type="common">Amoeba</name>
    <dbReference type="NCBI Taxonomy" id="51637"/>
    <lineage>
        <taxon>Eukaryota</taxon>
        <taxon>Discoba</taxon>
        <taxon>Heterolobosea</taxon>
        <taxon>Tetramitia</taxon>
        <taxon>Eutetramitia</taxon>
        <taxon>Vahlkampfiidae</taxon>
        <taxon>Naegleria</taxon>
    </lineage>
</organism>
<sequence>MSSSSSSQEQQTPTVESVTEKLEQTTLESSSSNSSQPNNPITVELNEEQEARYKLMRSVGEECIQEDELRNLIKNKKEQIICYDGFEPSGRIHIAQGVMKAINVNKLTKAGCKFIFLVADWFALMNNKMDGDLEKIQTVGKYMIEVWKSIGMDLNNVEFVWSSEIINKDPNTYWLMVLDIARENNLKRIVRCSQIMGRDEASDLSAAQIFYPCMQCADIFYLKADICQLGMDQRKVNMLAREYAETKRKDKKTKSKFRFSPVVLSHHMLPGLDGSTKMAKSNPDAAIFMEDSETEVRRKLKSAFCEPGNLEKNPPLEYIKHIVLPMLGHFKVERKEENGGNKDYTDYAEIENDFKELRLHPGDLKPALAEAINEILAPVRAHFKNDQNAKSLLDKVQKFKVTK</sequence>
<dbReference type="SUPFAM" id="SSF52374">
    <property type="entry name" value="Nucleotidylyl transferase"/>
    <property type="match status" value="1"/>
</dbReference>
<evidence type="ECO:0000256" key="2">
    <source>
        <dbReference type="ARBA" id="ARBA00004514"/>
    </source>
</evidence>
<dbReference type="GeneID" id="68096085"/>
<dbReference type="PIRSF" id="PIRSF006588">
    <property type="entry name" value="TyrRS_arch_euk"/>
    <property type="match status" value="1"/>
</dbReference>
<proteinExistence type="inferred from homology"/>
<evidence type="ECO:0000256" key="7">
    <source>
        <dbReference type="ARBA" id="ARBA00022741"/>
    </source>
</evidence>
<keyword evidence="16" id="KW-1185">Reference proteome</keyword>
<dbReference type="InterPro" id="IPR002305">
    <property type="entry name" value="aa-tRNA-synth_Ic"/>
</dbReference>
<comment type="caution">
    <text evidence="15">The sequence shown here is derived from an EMBL/GenBank/DDBJ whole genome shotgun (WGS) entry which is preliminary data.</text>
</comment>
<dbReference type="EC" id="6.1.1.1" evidence="4"/>
<evidence type="ECO:0000256" key="13">
    <source>
        <dbReference type="RuleBase" id="RU363036"/>
    </source>
</evidence>